<name>B2A715_NATTJ</name>
<dbReference type="EMBL" id="CP001034">
    <property type="protein sequence ID" value="ACB85606.1"/>
    <property type="molecule type" value="Genomic_DNA"/>
</dbReference>
<dbReference type="Proteomes" id="UP000001683">
    <property type="component" value="Chromosome"/>
</dbReference>
<dbReference type="OrthoDB" id="9995425at2"/>
<evidence type="ECO:0000313" key="2">
    <source>
        <dbReference type="Proteomes" id="UP000001683"/>
    </source>
</evidence>
<dbReference type="HOGENOM" id="CLU_1364995_0_0_9"/>
<dbReference type="STRING" id="457570.Nther_2039"/>
<dbReference type="InParanoid" id="B2A715"/>
<protein>
    <submittedName>
        <fullName evidence="1">Uncharacterized protein</fullName>
    </submittedName>
</protein>
<reference evidence="1 2" key="1">
    <citation type="submission" date="2008-04" db="EMBL/GenBank/DDBJ databases">
        <title>Complete sequence of chromosome of Natranaerobius thermophilus JW/NM-WN-LF.</title>
        <authorList>
            <consortium name="US DOE Joint Genome Institute"/>
            <person name="Copeland A."/>
            <person name="Lucas S."/>
            <person name="Lapidus A."/>
            <person name="Glavina del Rio T."/>
            <person name="Dalin E."/>
            <person name="Tice H."/>
            <person name="Bruce D."/>
            <person name="Goodwin L."/>
            <person name="Pitluck S."/>
            <person name="Chertkov O."/>
            <person name="Brettin T."/>
            <person name="Detter J.C."/>
            <person name="Han C."/>
            <person name="Kuske C.R."/>
            <person name="Schmutz J."/>
            <person name="Larimer F."/>
            <person name="Land M."/>
            <person name="Hauser L."/>
            <person name="Kyrpides N."/>
            <person name="Lykidis A."/>
            <person name="Mesbah N.M."/>
            <person name="Wiegel J."/>
        </authorList>
    </citation>
    <scope>NUCLEOTIDE SEQUENCE [LARGE SCALE GENOMIC DNA]</scope>
    <source>
        <strain evidence="2">ATCC BAA-1301 / DSM 18059 / JW/NM-WN-LF</strain>
    </source>
</reference>
<keyword evidence="2" id="KW-1185">Reference proteome</keyword>
<gene>
    <name evidence="1" type="ordered locus">Nther_2039</name>
</gene>
<accession>B2A715</accession>
<dbReference type="KEGG" id="nth:Nther_2039"/>
<sequence>MNTTTNQDQLQNVKSSLSQQSWNMSSFSDTLLNDFHYVISEIQQLRNQLQTVRDEELELKNNLSGVLSNFEEKAGQGNGLNGLLRNNSQLKHDIMQKRSSIDRKCLNLMEKTNNLFQTVDQISSTLQEQSERHARNTAALEFELSRIQQELAQIESPMTAEPNLPSSENPELNQPLENLLKETMNTIQQLNQSTQQASQQ</sequence>
<reference evidence="1 2" key="2">
    <citation type="journal article" date="2011" name="J. Bacteriol.">
        <title>Complete genome sequence of the anaerobic, halophilic alkalithermophile Natranaerobius thermophilus JW/NM-WN-LF.</title>
        <authorList>
            <person name="Zhao B."/>
            <person name="Mesbah N.M."/>
            <person name="Dalin E."/>
            <person name="Goodwin L."/>
            <person name="Nolan M."/>
            <person name="Pitluck S."/>
            <person name="Chertkov O."/>
            <person name="Brettin T.S."/>
            <person name="Han J."/>
            <person name="Larimer F.W."/>
            <person name="Land M.L."/>
            <person name="Hauser L."/>
            <person name="Kyrpides N."/>
            <person name="Wiegel J."/>
        </authorList>
    </citation>
    <scope>NUCLEOTIDE SEQUENCE [LARGE SCALE GENOMIC DNA]</scope>
    <source>
        <strain evidence="2">ATCC BAA-1301 / DSM 18059 / JW/NM-WN-LF</strain>
    </source>
</reference>
<dbReference type="AlphaFoldDB" id="B2A715"/>
<evidence type="ECO:0000313" key="1">
    <source>
        <dbReference type="EMBL" id="ACB85606.1"/>
    </source>
</evidence>
<proteinExistence type="predicted"/>
<organism evidence="1 2">
    <name type="scientific">Natranaerobius thermophilus (strain ATCC BAA-1301 / DSM 18059 / JW/NM-WN-LF)</name>
    <dbReference type="NCBI Taxonomy" id="457570"/>
    <lineage>
        <taxon>Bacteria</taxon>
        <taxon>Bacillati</taxon>
        <taxon>Bacillota</taxon>
        <taxon>Clostridia</taxon>
        <taxon>Natranaerobiales</taxon>
        <taxon>Natranaerobiaceae</taxon>
        <taxon>Natranaerobius</taxon>
    </lineage>
</organism>
<dbReference type="RefSeq" id="WP_012448463.1">
    <property type="nucleotide sequence ID" value="NC_010718.1"/>
</dbReference>